<keyword evidence="2" id="KW-1185">Reference proteome</keyword>
<name>A0A0V0RC03_9BILA</name>
<protein>
    <submittedName>
        <fullName evidence="1">Uncharacterized protein</fullName>
    </submittedName>
</protein>
<reference evidence="1 2" key="1">
    <citation type="submission" date="2015-01" db="EMBL/GenBank/DDBJ databases">
        <title>Evolution of Trichinella species and genotypes.</title>
        <authorList>
            <person name="Korhonen P.K."/>
            <person name="Edoardo P."/>
            <person name="Giuseppe L.R."/>
            <person name="Gasser R.B."/>
        </authorList>
    </citation>
    <scope>NUCLEOTIDE SEQUENCE [LARGE SCALE GENOMIC DNA]</scope>
    <source>
        <strain evidence="1">ISS37</strain>
    </source>
</reference>
<organism evidence="1 2">
    <name type="scientific">Trichinella nelsoni</name>
    <dbReference type="NCBI Taxonomy" id="6336"/>
    <lineage>
        <taxon>Eukaryota</taxon>
        <taxon>Metazoa</taxon>
        <taxon>Ecdysozoa</taxon>
        <taxon>Nematoda</taxon>
        <taxon>Enoplea</taxon>
        <taxon>Dorylaimia</taxon>
        <taxon>Trichinellida</taxon>
        <taxon>Trichinellidae</taxon>
        <taxon>Trichinella</taxon>
    </lineage>
</organism>
<dbReference type="AlphaFoldDB" id="A0A0V0RC03"/>
<sequence>MNVHITAIPFCRSSAIAIALMVKIRRCKDTIG</sequence>
<evidence type="ECO:0000313" key="2">
    <source>
        <dbReference type="Proteomes" id="UP000054630"/>
    </source>
</evidence>
<gene>
    <name evidence="1" type="ORF">T07_14922</name>
</gene>
<dbReference type="EMBL" id="JYDL01001518">
    <property type="protein sequence ID" value="KRX11736.1"/>
    <property type="molecule type" value="Genomic_DNA"/>
</dbReference>
<dbReference type="Proteomes" id="UP000054630">
    <property type="component" value="Unassembled WGS sequence"/>
</dbReference>
<accession>A0A0V0RC03</accession>
<proteinExistence type="predicted"/>
<evidence type="ECO:0000313" key="1">
    <source>
        <dbReference type="EMBL" id="KRX11736.1"/>
    </source>
</evidence>
<comment type="caution">
    <text evidence="1">The sequence shown here is derived from an EMBL/GenBank/DDBJ whole genome shotgun (WGS) entry which is preliminary data.</text>
</comment>